<proteinExistence type="predicted"/>
<dbReference type="SUPFAM" id="SSF53335">
    <property type="entry name" value="S-adenosyl-L-methionine-dependent methyltransferases"/>
    <property type="match status" value="1"/>
</dbReference>
<organism evidence="5 6">
    <name type="scientific">Rhodococcoides fascians</name>
    <name type="common">Rhodococcus fascians</name>
    <dbReference type="NCBI Taxonomy" id="1828"/>
    <lineage>
        <taxon>Bacteria</taxon>
        <taxon>Bacillati</taxon>
        <taxon>Actinomycetota</taxon>
        <taxon>Actinomycetes</taxon>
        <taxon>Mycobacteriales</taxon>
        <taxon>Nocardiaceae</taxon>
        <taxon>Rhodococcoides</taxon>
    </lineage>
</organism>
<gene>
    <name evidence="5" type="primary">rlmAII</name>
    <name evidence="5" type="ORF">A3Q41_00221</name>
</gene>
<keyword evidence="2" id="KW-0949">S-adenosyl-L-methionine</keyword>
<dbReference type="EC" id="2.1.1.188" evidence="5"/>
<name>A0A143QED5_RHOFA</name>
<dbReference type="InterPro" id="IPR048647">
    <property type="entry name" value="RlmA_N"/>
</dbReference>
<dbReference type="InterPro" id="IPR041698">
    <property type="entry name" value="Methyltransf_25"/>
</dbReference>
<dbReference type="PATRIC" id="fig|1653479.3.peg.219"/>
<reference evidence="6" key="2">
    <citation type="submission" date="2016-04" db="EMBL/GenBank/DDBJ databases">
        <title>Complete Genome and Plasmid Sequences for Rhodococcus fascians D188 and Draft Sequences for Rhodococcus spp. Isolates PBTS 1 and PBTS 2.</title>
        <authorList>
            <person name="Stamer R."/>
            <person name="Vereecke D."/>
            <person name="Zhang Y."/>
            <person name="Schilkey F."/>
            <person name="Devitt N."/>
            <person name="Randall J."/>
        </authorList>
    </citation>
    <scope>NUCLEOTIDE SEQUENCE [LARGE SCALE GENOMIC DNA]</scope>
    <source>
        <strain evidence="6">PBTS2</strain>
    </source>
</reference>
<feature type="binding site" evidence="2">
    <location>
        <position position="78"/>
    </location>
    <ligand>
        <name>S-adenosyl-L-methionine</name>
        <dbReference type="ChEBI" id="CHEBI:59789"/>
    </ligand>
</feature>
<dbReference type="RefSeq" id="WP_048315929.1">
    <property type="nucleotide sequence ID" value="NZ_CP015220.1"/>
</dbReference>
<feature type="binding site" evidence="1">
    <location>
        <position position="34"/>
    </location>
    <ligand>
        <name>Zn(2+)</name>
        <dbReference type="ChEBI" id="CHEBI:29105"/>
    </ligand>
</feature>
<dbReference type="PIRSF" id="PIRSF018249">
    <property type="entry name" value="MyrA_prd"/>
    <property type="match status" value="1"/>
</dbReference>
<keyword evidence="5" id="KW-0489">Methyltransferase</keyword>
<feature type="domain" description="23S rRNA (guanine(745)-N(1))-methyltransferase N-terminal" evidence="4">
    <location>
        <begin position="25"/>
        <end position="51"/>
    </location>
</feature>
<evidence type="ECO:0000256" key="2">
    <source>
        <dbReference type="PIRSR" id="PIRSR018249-2"/>
    </source>
</evidence>
<dbReference type="Proteomes" id="UP000076038">
    <property type="component" value="Chromosome"/>
</dbReference>
<dbReference type="KEGG" id="rhs:A3Q41_00221"/>
<feature type="binding site" evidence="1">
    <location>
        <position position="38"/>
    </location>
    <ligand>
        <name>Zn(2+)</name>
        <dbReference type="ChEBI" id="CHEBI:29105"/>
    </ligand>
</feature>
<keyword evidence="5" id="KW-0808">Transferase</keyword>
<dbReference type="EMBL" id="CP015220">
    <property type="protein sequence ID" value="AMY21545.1"/>
    <property type="molecule type" value="Genomic_DNA"/>
</dbReference>
<dbReference type="Pfam" id="PF13649">
    <property type="entry name" value="Methyltransf_25"/>
    <property type="match status" value="1"/>
</dbReference>
<feature type="binding site" evidence="2">
    <location>
        <position position="191"/>
    </location>
    <ligand>
        <name>S-adenosyl-L-methionine</name>
        <dbReference type="ChEBI" id="CHEBI:59789"/>
    </ligand>
</feature>
<dbReference type="Gene3D" id="3.40.50.150">
    <property type="entry name" value="Vaccinia Virus protein VP39"/>
    <property type="match status" value="1"/>
</dbReference>
<evidence type="ECO:0000256" key="1">
    <source>
        <dbReference type="PIRSR" id="PIRSR018249-1"/>
    </source>
</evidence>
<dbReference type="GO" id="GO:0046872">
    <property type="term" value="F:metal ion binding"/>
    <property type="evidence" value="ECO:0007669"/>
    <property type="project" value="UniProtKB-KW"/>
</dbReference>
<sequence length="292" mass="30847">MLTDVVELLVCPQCRVREVESGLGLGETDRSLWCDRGHSFDVARQGYVSLLTGDGGKFTGDSAEMVAAREKFLGGGHFEPIAAAVSAAVPPESDVVLDVGVGTGYYLAGVLDARPAALGVGVDVSKFAARRAARSHTRLGCVVADVWSGLPIRAGAVSAVTCVFSPRNAGELHRVLGDDGTLVVVTPTSRHQRELRGPLGLIGVEEDKTRRLGESLSGLFESVAETPLEYSMMLSHNDIEELIGMGPSIRHGDPDARSVALKDLPDTVPVTASVTVSTYRKVSQPRRASASL</sequence>
<evidence type="ECO:0000313" key="5">
    <source>
        <dbReference type="EMBL" id="AMY21545.1"/>
    </source>
</evidence>
<feature type="binding site" evidence="2">
    <location>
        <begin position="103"/>
        <end position="104"/>
    </location>
    <ligand>
        <name>S-adenosyl-L-methionine</name>
        <dbReference type="ChEBI" id="CHEBI:59789"/>
    </ligand>
</feature>
<evidence type="ECO:0000313" key="6">
    <source>
        <dbReference type="Proteomes" id="UP000076038"/>
    </source>
</evidence>
<keyword evidence="6" id="KW-1185">Reference proteome</keyword>
<evidence type="ECO:0000259" key="3">
    <source>
        <dbReference type="Pfam" id="PF13649"/>
    </source>
</evidence>
<keyword evidence="1" id="KW-0479">Metal-binding</keyword>
<dbReference type="InterPro" id="IPR029063">
    <property type="entry name" value="SAM-dependent_MTases_sf"/>
</dbReference>
<dbReference type="Pfam" id="PF21302">
    <property type="entry name" value="Zn_ribbon_RlmA"/>
    <property type="match status" value="1"/>
</dbReference>
<dbReference type="CDD" id="cd02440">
    <property type="entry name" value="AdoMet_MTases"/>
    <property type="match status" value="1"/>
</dbReference>
<evidence type="ECO:0000259" key="4">
    <source>
        <dbReference type="Pfam" id="PF21302"/>
    </source>
</evidence>
<dbReference type="OrthoDB" id="108476at2"/>
<dbReference type="AlphaFoldDB" id="A0A143QED5"/>
<accession>A0A143QED5</accession>
<dbReference type="InterPro" id="IPR016718">
    <property type="entry name" value="rRNA_m1G-MeTrfase_A_prd"/>
</dbReference>
<reference evidence="5 6" key="1">
    <citation type="journal article" date="2016" name="Genome Announc.">
        <title>Complete Genome and Plasmid Sequences for Rhodococcus fascians D188 and Draft Sequences for Rhodococcus Isolates PBTS 1 and PBTS 2.</title>
        <authorList>
            <person name="Stamler R.A."/>
            <person name="Vereecke D."/>
            <person name="Zhang Y."/>
            <person name="Schilkey F."/>
            <person name="Devitt N."/>
            <person name="Randall J.J."/>
        </authorList>
    </citation>
    <scope>NUCLEOTIDE SEQUENCE [LARGE SCALE GENOMIC DNA]</scope>
    <source>
        <strain evidence="5 6">PBTS2</strain>
    </source>
</reference>
<keyword evidence="1" id="KW-0862">Zinc</keyword>
<feature type="domain" description="Methyltransferase" evidence="3">
    <location>
        <begin position="96"/>
        <end position="165"/>
    </location>
</feature>
<protein>
    <submittedName>
        <fullName evidence="5">23S rRNA (Guanine(748)-N(1))-methyltransferase</fullName>
        <ecNumber evidence="5">2.1.1.188</ecNumber>
    </submittedName>
</protein>
<dbReference type="GO" id="GO:0052912">
    <property type="term" value="F:23S rRNA (guanine(748)-N(1))-methyltransferase activity"/>
    <property type="evidence" value="ECO:0007669"/>
    <property type="project" value="UniProtKB-EC"/>
</dbReference>